<gene>
    <name evidence="16" type="ORF">HJG60_015037</name>
</gene>
<feature type="transmembrane region" description="Helical" evidence="12">
    <location>
        <begin position="1152"/>
        <end position="1175"/>
    </location>
</feature>
<dbReference type="Gene3D" id="3.10.100.10">
    <property type="entry name" value="Mannose-Binding Protein A, subunit A"/>
    <property type="match status" value="1"/>
</dbReference>
<dbReference type="SUPFAM" id="SSF56436">
    <property type="entry name" value="C-type lectin-like"/>
    <property type="match status" value="1"/>
</dbReference>
<evidence type="ECO:0000256" key="11">
    <source>
        <dbReference type="SAM" id="MobiDB-lite"/>
    </source>
</evidence>
<dbReference type="InterPro" id="IPR000203">
    <property type="entry name" value="GPS"/>
</dbReference>
<dbReference type="Pfam" id="PF01825">
    <property type="entry name" value="GPS"/>
    <property type="match status" value="1"/>
</dbReference>
<dbReference type="FunFam" id="2.60.60.20:FF:000008">
    <property type="entry name" value="Polycystic kidney disease 1-like 2, isoform CRA_a"/>
    <property type="match status" value="1"/>
</dbReference>
<feature type="domain" description="PLAT" evidence="14">
    <location>
        <begin position="743"/>
        <end position="860"/>
    </location>
</feature>
<dbReference type="FunFam" id="3.10.100.10:FF:000092">
    <property type="entry name" value="Polycystin 1 like 3, transient receptor potential channel interacting"/>
    <property type="match status" value="1"/>
</dbReference>
<evidence type="ECO:0000256" key="7">
    <source>
        <dbReference type="ARBA" id="ARBA00023136"/>
    </source>
</evidence>
<feature type="domain" description="GAIN-B" evidence="15">
    <location>
        <begin position="523"/>
        <end position="685"/>
    </location>
</feature>
<feature type="transmembrane region" description="Helical" evidence="12">
    <location>
        <begin position="1472"/>
        <end position="1493"/>
    </location>
</feature>
<feature type="transmembrane region" description="Helical" evidence="12">
    <location>
        <begin position="1677"/>
        <end position="1697"/>
    </location>
</feature>
<dbReference type="Pfam" id="PF20519">
    <property type="entry name" value="Polycystin_dom"/>
    <property type="match status" value="1"/>
</dbReference>
<feature type="transmembrane region" description="Helical" evidence="12">
    <location>
        <begin position="1520"/>
        <end position="1539"/>
    </location>
</feature>
<dbReference type="InterPro" id="IPR013122">
    <property type="entry name" value="PKD1_2_channel"/>
</dbReference>
<feature type="transmembrane region" description="Helical" evidence="12">
    <location>
        <begin position="1648"/>
        <end position="1670"/>
    </location>
</feature>
<dbReference type="GO" id="GO:0050982">
    <property type="term" value="P:detection of mechanical stimulus"/>
    <property type="evidence" value="ECO:0007669"/>
    <property type="project" value="TreeGrafter"/>
</dbReference>
<evidence type="ECO:0000256" key="12">
    <source>
        <dbReference type="SAM" id="Phobius"/>
    </source>
</evidence>
<dbReference type="InterPro" id="IPR001024">
    <property type="entry name" value="PLAT/LH2_dom"/>
</dbReference>
<feature type="transmembrane region" description="Helical" evidence="12">
    <location>
        <begin position="1187"/>
        <end position="1218"/>
    </location>
</feature>
<dbReference type="InterPro" id="IPR016187">
    <property type="entry name" value="CTDL_fold"/>
</dbReference>
<feature type="transmembrane region" description="Helical" evidence="12">
    <location>
        <begin position="1602"/>
        <end position="1628"/>
    </location>
</feature>
<organism evidence="16 17">
    <name type="scientific">Phyllostomus discolor</name>
    <name type="common">pale spear-nosed bat</name>
    <dbReference type="NCBI Taxonomy" id="89673"/>
    <lineage>
        <taxon>Eukaryota</taxon>
        <taxon>Metazoa</taxon>
        <taxon>Chordata</taxon>
        <taxon>Craniata</taxon>
        <taxon>Vertebrata</taxon>
        <taxon>Euteleostomi</taxon>
        <taxon>Mammalia</taxon>
        <taxon>Eutheria</taxon>
        <taxon>Laurasiatheria</taxon>
        <taxon>Chiroptera</taxon>
        <taxon>Yangochiroptera</taxon>
        <taxon>Phyllostomidae</taxon>
        <taxon>Phyllostominae</taxon>
        <taxon>Phyllostomus</taxon>
    </lineage>
</organism>
<comment type="caution">
    <text evidence="16">The sequence shown here is derived from an EMBL/GenBank/DDBJ whole genome shotgun (WGS) entry which is preliminary data.</text>
</comment>
<feature type="signal peptide" evidence="13">
    <location>
        <begin position="1"/>
        <end position="20"/>
    </location>
</feature>
<dbReference type="Pfam" id="PF08016">
    <property type="entry name" value="PKD_channel"/>
    <property type="match status" value="1"/>
</dbReference>
<feature type="transmembrane region" description="Helical" evidence="12">
    <location>
        <begin position="944"/>
        <end position="964"/>
    </location>
</feature>
<evidence type="ECO:0000259" key="14">
    <source>
        <dbReference type="PROSITE" id="PS50095"/>
    </source>
</evidence>
<dbReference type="GO" id="GO:0030246">
    <property type="term" value="F:carbohydrate binding"/>
    <property type="evidence" value="ECO:0007669"/>
    <property type="project" value="UniProtKB-KW"/>
</dbReference>
<dbReference type="Gene3D" id="2.60.60.20">
    <property type="entry name" value="PLAT/LH2 domain"/>
    <property type="match status" value="1"/>
</dbReference>
<dbReference type="CDD" id="cd01752">
    <property type="entry name" value="PLAT_polycystin"/>
    <property type="match status" value="1"/>
</dbReference>
<dbReference type="InterPro" id="IPR036392">
    <property type="entry name" value="PLAT/LH2_dom_sf"/>
</dbReference>
<feature type="transmembrane region" description="Helical" evidence="12">
    <location>
        <begin position="1559"/>
        <end position="1581"/>
    </location>
</feature>
<dbReference type="Pfam" id="PF00059">
    <property type="entry name" value="Lectin_C"/>
    <property type="match status" value="1"/>
</dbReference>
<evidence type="ECO:0000256" key="2">
    <source>
        <dbReference type="ARBA" id="ARBA00007200"/>
    </source>
</evidence>
<dbReference type="EMBL" id="JABVXQ010000014">
    <property type="protein sequence ID" value="KAF6078997.1"/>
    <property type="molecule type" value="Genomic_DNA"/>
</dbReference>
<dbReference type="InterPro" id="IPR016186">
    <property type="entry name" value="C-type_lectin-like/link_sf"/>
</dbReference>
<dbReference type="PRINTS" id="PR01433">
    <property type="entry name" value="POLYCYSTIN2"/>
</dbReference>
<feature type="transmembrane region" description="Helical" evidence="12">
    <location>
        <begin position="1709"/>
        <end position="1735"/>
    </location>
</feature>
<feature type="chain" id="PRO_5032984359" evidence="13">
    <location>
        <begin position="21"/>
        <end position="1894"/>
    </location>
</feature>
<reference evidence="16 17" key="1">
    <citation type="journal article" date="2020" name="Nature">
        <title>Six reference-quality genomes reveal evolution of bat adaptations.</title>
        <authorList>
            <person name="Jebb D."/>
            <person name="Huang Z."/>
            <person name="Pippel M."/>
            <person name="Hughes G.M."/>
            <person name="Lavrichenko K."/>
            <person name="Devanna P."/>
            <person name="Winkler S."/>
            <person name="Jermiin L.S."/>
            <person name="Skirmuntt E.C."/>
            <person name="Katzourakis A."/>
            <person name="Burkitt-Gray L."/>
            <person name="Ray D.A."/>
            <person name="Sullivan K.A.M."/>
            <person name="Roscito J.G."/>
            <person name="Kirilenko B.M."/>
            <person name="Davalos L.M."/>
            <person name="Corthals A.P."/>
            <person name="Power M.L."/>
            <person name="Jones G."/>
            <person name="Ransome R.D."/>
            <person name="Dechmann D.K.N."/>
            <person name="Locatelli A.G."/>
            <person name="Puechmaille S.J."/>
            <person name="Fedrigo O."/>
            <person name="Jarvis E.D."/>
            <person name="Hiller M."/>
            <person name="Vernes S.C."/>
            <person name="Myers E.W."/>
            <person name="Teeling E.C."/>
        </authorList>
    </citation>
    <scope>NUCLEOTIDE SEQUENCE [LARGE SCALE GENOMIC DNA]</scope>
    <source>
        <strain evidence="16">Bat1K_MPI-CBG_1</strain>
    </source>
</reference>
<name>A0A834DI46_9CHIR</name>
<dbReference type="GO" id="GO:0005262">
    <property type="term" value="F:calcium channel activity"/>
    <property type="evidence" value="ECO:0007669"/>
    <property type="project" value="TreeGrafter"/>
</dbReference>
<dbReference type="InterPro" id="IPR042060">
    <property type="entry name" value="PLAT_polycystin1"/>
</dbReference>
<protein>
    <submittedName>
        <fullName evidence="16">Polycystin 1 like 3, transient receptor potential channel interacting</fullName>
    </submittedName>
</protein>
<dbReference type="PROSITE" id="PS50095">
    <property type="entry name" value="PLAT"/>
    <property type="match status" value="1"/>
</dbReference>
<evidence type="ECO:0000256" key="13">
    <source>
        <dbReference type="SAM" id="SignalP"/>
    </source>
</evidence>
<dbReference type="PROSITE" id="PS50221">
    <property type="entry name" value="GAIN_B"/>
    <property type="match status" value="1"/>
</dbReference>
<keyword evidence="9" id="KW-0325">Glycoprotein</keyword>
<evidence type="ECO:0000256" key="10">
    <source>
        <dbReference type="PROSITE-ProRule" id="PRU00152"/>
    </source>
</evidence>
<dbReference type="CDD" id="cd00037">
    <property type="entry name" value="CLECT"/>
    <property type="match status" value="1"/>
</dbReference>
<keyword evidence="6 12" id="KW-1133">Transmembrane helix</keyword>
<evidence type="ECO:0000256" key="3">
    <source>
        <dbReference type="ARBA" id="ARBA00022692"/>
    </source>
</evidence>
<dbReference type="SUPFAM" id="SSF49723">
    <property type="entry name" value="Lipase/lipooxygenase domain (PLAT/LH2 domain)"/>
    <property type="match status" value="1"/>
</dbReference>
<evidence type="ECO:0000256" key="6">
    <source>
        <dbReference type="ARBA" id="ARBA00022989"/>
    </source>
</evidence>
<evidence type="ECO:0000256" key="8">
    <source>
        <dbReference type="ARBA" id="ARBA00023157"/>
    </source>
</evidence>
<keyword evidence="5" id="KW-0430">Lectin</keyword>
<dbReference type="SMART" id="SM00308">
    <property type="entry name" value="LH2"/>
    <property type="match status" value="1"/>
</dbReference>
<feature type="region of interest" description="Disordered" evidence="11">
    <location>
        <begin position="1373"/>
        <end position="1405"/>
    </location>
</feature>
<dbReference type="InterPro" id="IPR057244">
    <property type="entry name" value="GAIN_B"/>
</dbReference>
<dbReference type="GO" id="GO:0016020">
    <property type="term" value="C:membrane"/>
    <property type="evidence" value="ECO:0007669"/>
    <property type="project" value="UniProtKB-SubCell"/>
</dbReference>
<comment type="similarity">
    <text evidence="2">Belongs to the polycystin family.</text>
</comment>
<dbReference type="InterPro" id="IPR046791">
    <property type="entry name" value="Polycystin_dom"/>
</dbReference>
<dbReference type="SMART" id="SM00303">
    <property type="entry name" value="GPS"/>
    <property type="match status" value="1"/>
</dbReference>
<dbReference type="InterPro" id="IPR046338">
    <property type="entry name" value="GAIN_dom_sf"/>
</dbReference>
<feature type="transmembrane region" description="Helical" evidence="12">
    <location>
        <begin position="903"/>
        <end position="924"/>
    </location>
</feature>
<evidence type="ECO:0000313" key="17">
    <source>
        <dbReference type="Proteomes" id="UP000664940"/>
    </source>
</evidence>
<evidence type="ECO:0000259" key="15">
    <source>
        <dbReference type="PROSITE" id="PS50221"/>
    </source>
</evidence>
<keyword evidence="4 13" id="KW-0732">Signal</keyword>
<dbReference type="Proteomes" id="UP000664940">
    <property type="component" value="Unassembled WGS sequence"/>
</dbReference>
<evidence type="ECO:0000256" key="1">
    <source>
        <dbReference type="ARBA" id="ARBA00004141"/>
    </source>
</evidence>
<dbReference type="InterPro" id="IPR051223">
    <property type="entry name" value="Polycystin"/>
</dbReference>
<keyword evidence="16" id="KW-0675">Receptor</keyword>
<dbReference type="FunFam" id="1.10.287.70:FF:000086">
    <property type="entry name" value="Polycystic kidney disease 2"/>
    <property type="match status" value="1"/>
</dbReference>
<dbReference type="Pfam" id="PF01477">
    <property type="entry name" value="PLAT"/>
    <property type="match status" value="1"/>
</dbReference>
<keyword evidence="7 12" id="KW-0472">Membrane</keyword>
<accession>A0A834DI46</accession>
<evidence type="ECO:0000256" key="5">
    <source>
        <dbReference type="ARBA" id="ARBA00022734"/>
    </source>
</evidence>
<keyword evidence="8" id="KW-1015">Disulfide bond</keyword>
<keyword evidence="3 12" id="KW-0812">Transmembrane</keyword>
<comment type="subcellular location">
    <subcellularLocation>
        <location evidence="1">Membrane</location>
        <topology evidence="1">Multi-pass membrane protein</topology>
    </subcellularLocation>
</comment>
<proteinExistence type="inferred from homology"/>
<dbReference type="PANTHER" id="PTHR10877">
    <property type="entry name" value="POLYCYSTIN FAMILY MEMBER"/>
    <property type="match status" value="1"/>
</dbReference>
<feature type="region of interest" description="Disordered" evidence="11">
    <location>
        <begin position="1120"/>
        <end position="1142"/>
    </location>
</feature>
<dbReference type="Gene3D" id="2.60.220.50">
    <property type="match status" value="1"/>
</dbReference>
<evidence type="ECO:0000313" key="16">
    <source>
        <dbReference type="EMBL" id="KAF6078997.1"/>
    </source>
</evidence>
<dbReference type="PANTHER" id="PTHR10877:SF136">
    <property type="entry name" value="POLYCYSTIN-1-LIKE PROTEIN 3"/>
    <property type="match status" value="1"/>
</dbReference>
<dbReference type="GO" id="GO:0005509">
    <property type="term" value="F:calcium ion binding"/>
    <property type="evidence" value="ECO:0007669"/>
    <property type="project" value="InterPro"/>
</dbReference>
<dbReference type="InterPro" id="IPR001304">
    <property type="entry name" value="C-type_lectin-like"/>
</dbReference>
<comment type="caution">
    <text evidence="10">Lacks conserved residue(s) required for the propagation of feature annotation.</text>
</comment>
<sequence length="1894" mass="213247">MFFKRRTWLWLYIKTSIILGSELNSPEHHGKNNCYQLNSFHCSFEEAENYCHAQGGHLAYTWNQEIQNLIWDFLEEGKKWWIGQNLMLLGKYQGKNHPNVTAHRTTKHARCTYISRKSNGVLSKVDLCSLRHYFICQAVDAFLDQDASYERNGNNSHWHPMKTEREVTTSRNKTTSEATRLSATCHQPAHANPSKTLCHSISPFPSVVPRVTQQGMPVTVTSVPASQPLPAVAEHTRPAPAAHAAKARVEITSGPNEDSRADVSTTHLQASSQSASDQVINEIAWNFSTAIHGLQAHNKLQKACEVLQKLTAFIPGFSQPVQVDVVDSLIYLSEQLMKNPFENNSTLGFRIPVTVCLFHSLSNVAKADKASGSSSKHDIAQVENILKMSLLALGEIQETFLQQNQHSESSVTLTSPVASLILSRQNISTLPLSSYTLGYPAPVRLGFPSALALKELLNKHPGVNVQVTGLAFNPFKDFDDKNIVGSIGSVLLSSNHNLLKVHDLMEDIEIVLWRNASMETHATSVNLSTDHFTITVNITSLEKSLILCIEPESPVSMTLYLGFQYQPNHTSFHLNITLPKARVQQKDEEYTWVLTPESLQYGVGVYQITAALNRSMEGAQEAPTLFSVITAVTQCYFWDSHNSTWKSSGCQVGPRSTVLRTQCLCNHLTYFGSDFFIVPRTVNVEDTIKLLLRVTNNPAGVSLLASLLGFYVLLFVWTWRQDQADVQKVKVTVLADNDPSSQFYYLVQVSTGYRRKASTTAKVVITLYGSEGRSEPHHLCDSQKAVFERGALDVFLLSTPSPLGELHSLRLWHDNSGVSPSWYVNQVIVSDVASNRKWHFLCNCWLAVDLGDCEIDRVFIPASKKQLFAFRHLFSSMIVEKFTQDYLWLSIATRHPWNQFTRVQRLTCCMTLLLCNMVINMMFWKGNSPAAQRDEQVGPFAVTWSELLISIQTAVILFPINLVVGRLFPLIQPQEPLPVLPPTKASCLSDASFEPLSVSEVAEELKETVGFLLRRTKQLLSECEQSSWSSYTVNQLVALLSKLIYSHLEGQGCHQQAGPYWANEIPENHHHFCCYLLRVLQRLQSHFSALGPTQVDQPCDFPDAASHLQMLQELLETHSLPTEQGPSREATSFPILSPEEGRKSTSNGLPRWLTYICWLLLGVTSLAAAFFTALYSLQLNKEQATSWVISMILSVLQNVFVIQPAKVIFLSMFLSLILSRMPCLNKEKEQQTKRILALSAKCSSSLPGSRDKRNPIYVAPALNSPVKCPGRALKEKELFKLTGDILVQILFLVLLMTAVNSTQNASRFYLHQALWKSFSHRFSEIKLLKHFYPWATHTLLPNLYGDYRGFVTDGNSFLVGNVLLRQTRIPGATDFPSKVSPQEQVKPSHPDLEDTENYGVSWRPPEMNTTDSDNSWHYQNQETLGGYPIQGEFATYSGGGYVVRLGRNSSAAVRVLQHLEQSHWLDCRTRSLFVEFVVFNANVNLFCVVTLILESNNVGAFFASIRLDILTSLQTSKKDFAWSVVSQVICYLLVGYYGIIQGCRLKQQRWRFFTRKKNILDMSIILITFAILVLDMKLIFLHKKNMAQYHHNRDRFINFYEAVKVNAAVIHLMGFLLLLTTVRLWNLLHHNPRLQVIGRTLNKAWDEMVGFMLVILILLTGYAIAFNLVFGWRISEYRTFFSSAVTFVGLLIGVSHYKEIITLCPVLGSFLILTSVILMVLVIINLFVSAILMSFSKERMFLKSWKEAAPIDMLLQKLSSLLGIQYIRTHVPDPSQKPLQRPRRVTRQTHRCYLGSHTETTMGPLLPQASTFPRKPQPSSHLGQLSPQCFVGQARREPGIIVTGNRQAPLTGVSWSGLIVSPVSCLLGVIKNWQVAQFGRIGREPRGRVCSVMV</sequence>
<evidence type="ECO:0000256" key="4">
    <source>
        <dbReference type="ARBA" id="ARBA00022729"/>
    </source>
</evidence>
<evidence type="ECO:0000256" key="9">
    <source>
        <dbReference type="ARBA" id="ARBA00023180"/>
    </source>
</evidence>
<dbReference type="InterPro" id="IPR003915">
    <property type="entry name" value="PKD_2"/>
</dbReference>
<feature type="transmembrane region" description="Helical" evidence="12">
    <location>
        <begin position="699"/>
        <end position="719"/>
    </location>
</feature>